<keyword evidence="1" id="KW-0963">Cytoplasm</keyword>
<dbReference type="SUPFAM" id="SSF109854">
    <property type="entry name" value="DinB/YfiT-like putative metalloenzymes"/>
    <property type="match status" value="1"/>
</dbReference>
<sequence>MTITAEPDLRYPIGPPVLPTQPLEHGARMAYIAQIALLPDQIRAAVTGLNPTQLNTPYRPDGWSVRQVLHHLPDSHLNSYTRFKLALTEENPVVRPYEEAAWAELPDSQVTPPAVSLALLEALHIRWGVLMRHLTPEQWARAFHHPEQQRDYTLDQALVLYAWHGRHHLGHITELRRREGWA</sequence>
<dbReference type="Gene3D" id="1.20.120.450">
    <property type="entry name" value="dinb family like domain"/>
    <property type="match status" value="1"/>
</dbReference>
<dbReference type="GO" id="GO:0046872">
    <property type="term" value="F:metal ion binding"/>
    <property type="evidence" value="ECO:0007669"/>
    <property type="project" value="UniProtKB-KW"/>
</dbReference>
<evidence type="ECO:0000256" key="2">
    <source>
        <dbReference type="ARBA" id="ARBA00022723"/>
    </source>
</evidence>
<keyword evidence="6" id="KW-0808">Transferase</keyword>
<evidence type="ECO:0000313" key="7">
    <source>
        <dbReference type="Proteomes" id="UP000515489"/>
    </source>
</evidence>
<name>A0A7G7W3C3_9BACT</name>
<dbReference type="NCBIfam" id="NF009807">
    <property type="entry name" value="PRK13291.1"/>
    <property type="match status" value="1"/>
</dbReference>
<dbReference type="AlphaFoldDB" id="A0A7G7W3C3"/>
<dbReference type="Pfam" id="PF12867">
    <property type="entry name" value="DinB_2"/>
    <property type="match status" value="1"/>
</dbReference>
<dbReference type="RefSeq" id="WP_185886797.1">
    <property type="nucleotide sequence ID" value="NZ_CP060202.1"/>
</dbReference>
<proteinExistence type="inferred from homology"/>
<organism evidence="6 7">
    <name type="scientific">Hymenobacter sediminicola</name>
    <dbReference type="NCBI Taxonomy" id="2761579"/>
    <lineage>
        <taxon>Bacteria</taxon>
        <taxon>Pseudomonadati</taxon>
        <taxon>Bacteroidota</taxon>
        <taxon>Cytophagia</taxon>
        <taxon>Cytophagales</taxon>
        <taxon>Hymenobacteraceae</taxon>
        <taxon>Hymenobacter</taxon>
    </lineage>
</organism>
<reference evidence="6 7" key="1">
    <citation type="submission" date="2020-08" db="EMBL/GenBank/DDBJ databases">
        <title>Hymenobacter sp. S2-20-2 genome sequencing.</title>
        <authorList>
            <person name="Jin L."/>
        </authorList>
    </citation>
    <scope>NUCLEOTIDE SEQUENCE [LARGE SCALE GENOMIC DNA]</scope>
    <source>
        <strain evidence="6 7">S2-20-2</strain>
    </source>
</reference>
<keyword evidence="3" id="KW-0378">Hydrolase</keyword>
<dbReference type="EMBL" id="CP060202">
    <property type="protein sequence ID" value="QNH60866.1"/>
    <property type="molecule type" value="Genomic_DNA"/>
</dbReference>
<evidence type="ECO:0000259" key="5">
    <source>
        <dbReference type="Pfam" id="PF12867"/>
    </source>
</evidence>
<dbReference type="GO" id="GO:0016740">
    <property type="term" value="F:transferase activity"/>
    <property type="evidence" value="ECO:0007669"/>
    <property type="project" value="UniProtKB-KW"/>
</dbReference>
<feature type="domain" description="DinB-like" evidence="5">
    <location>
        <begin position="38"/>
        <end position="172"/>
    </location>
</feature>
<keyword evidence="4" id="KW-0862">Zinc</keyword>
<keyword evidence="7" id="KW-1185">Reference proteome</keyword>
<evidence type="ECO:0000256" key="1">
    <source>
        <dbReference type="ARBA" id="ARBA00022490"/>
    </source>
</evidence>
<dbReference type="InterPro" id="IPR034660">
    <property type="entry name" value="DinB/YfiT-like"/>
</dbReference>
<gene>
    <name evidence="6" type="primary">bstA</name>
    <name evidence="6" type="ORF">H4317_11790</name>
</gene>
<dbReference type="GO" id="GO:0016787">
    <property type="term" value="F:hydrolase activity"/>
    <property type="evidence" value="ECO:0007669"/>
    <property type="project" value="UniProtKB-KW"/>
</dbReference>
<dbReference type="Proteomes" id="UP000515489">
    <property type="component" value="Chromosome"/>
</dbReference>
<dbReference type="InterPro" id="IPR024775">
    <property type="entry name" value="DinB-like"/>
</dbReference>
<evidence type="ECO:0000256" key="4">
    <source>
        <dbReference type="ARBA" id="ARBA00022833"/>
    </source>
</evidence>
<keyword evidence="2" id="KW-0479">Metal-binding</keyword>
<dbReference type="HAMAP" id="MF_01256">
    <property type="entry name" value="YfiT_hydrol"/>
    <property type="match status" value="1"/>
</dbReference>
<dbReference type="InterPro" id="IPR023774">
    <property type="entry name" value="Put_metal_dep_hydrolase_YfiT"/>
</dbReference>
<dbReference type="KEGG" id="hsk:H4317_11790"/>
<protein>
    <submittedName>
        <fullName evidence="6">Bacillithiol transferase BstA</fullName>
    </submittedName>
</protein>
<evidence type="ECO:0000313" key="6">
    <source>
        <dbReference type="EMBL" id="QNH60866.1"/>
    </source>
</evidence>
<evidence type="ECO:0000256" key="3">
    <source>
        <dbReference type="ARBA" id="ARBA00022801"/>
    </source>
</evidence>
<accession>A0A7G7W3C3</accession>